<dbReference type="AlphaFoldDB" id="A6UNG8"/>
<dbReference type="PANTHER" id="PTHR30472:SF25">
    <property type="entry name" value="ABC TRANSPORTER PERMEASE PROTEIN MJ0876-RELATED"/>
    <property type="match status" value="1"/>
</dbReference>
<evidence type="ECO:0000313" key="10">
    <source>
        <dbReference type="Proteomes" id="UP000001107"/>
    </source>
</evidence>
<evidence type="ECO:0000256" key="6">
    <source>
        <dbReference type="ARBA" id="ARBA00022989"/>
    </source>
</evidence>
<dbReference type="InterPro" id="IPR000522">
    <property type="entry name" value="ABC_transptr_permease_BtuC"/>
</dbReference>
<dbReference type="GO" id="GO:0005886">
    <property type="term" value="C:plasma membrane"/>
    <property type="evidence" value="ECO:0007669"/>
    <property type="project" value="UniProtKB-SubCell"/>
</dbReference>
<reference evidence="9" key="1">
    <citation type="submission" date="2007-06" db="EMBL/GenBank/DDBJ databases">
        <title>Complete sequence of Methanococcus vannielii SB.</title>
        <authorList>
            <consortium name="US DOE Joint Genome Institute"/>
            <person name="Copeland A."/>
            <person name="Lucas S."/>
            <person name="Lapidus A."/>
            <person name="Barry K."/>
            <person name="Glavina del Rio T."/>
            <person name="Dalin E."/>
            <person name="Tice H."/>
            <person name="Pitluck S."/>
            <person name="Chain P."/>
            <person name="Malfatti S."/>
            <person name="Shin M."/>
            <person name="Vergez L."/>
            <person name="Schmutz J."/>
            <person name="Larimer F."/>
            <person name="Land M."/>
            <person name="Hauser L."/>
            <person name="Kyrpides N."/>
            <person name="Anderson I."/>
            <person name="Sieprawska-Lupa M."/>
            <person name="Whitman W.B."/>
            <person name="Richardson P."/>
        </authorList>
    </citation>
    <scope>NUCLEOTIDE SEQUENCE [LARGE SCALE GENOMIC DNA]</scope>
    <source>
        <strain evidence="9">SB</strain>
    </source>
</reference>
<evidence type="ECO:0000256" key="5">
    <source>
        <dbReference type="ARBA" id="ARBA00022692"/>
    </source>
</evidence>
<comment type="similarity">
    <text evidence="2">Belongs to the binding-protein-dependent transport system permease family. FecCD subfamily.</text>
</comment>
<dbReference type="CDD" id="cd06550">
    <property type="entry name" value="TM_ABC_iron-siderophores_like"/>
    <property type="match status" value="1"/>
</dbReference>
<dbReference type="OrthoDB" id="27848at2157"/>
<proteinExistence type="inferred from homology"/>
<feature type="transmembrane region" description="Helical" evidence="8">
    <location>
        <begin position="198"/>
        <end position="219"/>
    </location>
</feature>
<dbReference type="eggNOG" id="arCOG01007">
    <property type="taxonomic scope" value="Archaea"/>
</dbReference>
<keyword evidence="7 8" id="KW-0472">Membrane</keyword>
<keyword evidence="4" id="KW-1003">Cell membrane</keyword>
<dbReference type="InterPro" id="IPR037294">
    <property type="entry name" value="ABC_BtuC-like"/>
</dbReference>
<comment type="subcellular location">
    <subcellularLocation>
        <location evidence="1">Cell membrane</location>
        <topology evidence="1">Multi-pass membrane protein</topology>
    </subcellularLocation>
</comment>
<evidence type="ECO:0000256" key="4">
    <source>
        <dbReference type="ARBA" id="ARBA00022475"/>
    </source>
</evidence>
<feature type="transmembrane region" description="Helical" evidence="8">
    <location>
        <begin position="323"/>
        <end position="342"/>
    </location>
</feature>
<dbReference type="Gene3D" id="1.10.3470.10">
    <property type="entry name" value="ABC transporter involved in vitamin B12 uptake, BtuC"/>
    <property type="match status" value="1"/>
</dbReference>
<gene>
    <name evidence="9" type="ordered locus">Mevan_0129</name>
</gene>
<dbReference type="EMBL" id="CP000742">
    <property type="protein sequence ID" value="ABR54040.1"/>
    <property type="molecule type" value="Genomic_DNA"/>
</dbReference>
<keyword evidence="10" id="KW-1185">Reference proteome</keyword>
<feature type="transmembrane region" description="Helical" evidence="8">
    <location>
        <begin position="239"/>
        <end position="271"/>
    </location>
</feature>
<keyword evidence="5 8" id="KW-0812">Transmembrane</keyword>
<keyword evidence="3" id="KW-0813">Transport</keyword>
<dbReference type="KEGG" id="mvn:Mevan_0129"/>
<feature type="transmembrane region" description="Helical" evidence="8">
    <location>
        <begin position="124"/>
        <end position="146"/>
    </location>
</feature>
<feature type="transmembrane region" description="Helical" evidence="8">
    <location>
        <begin position="6"/>
        <end position="25"/>
    </location>
</feature>
<evidence type="ECO:0000256" key="8">
    <source>
        <dbReference type="SAM" id="Phobius"/>
    </source>
</evidence>
<dbReference type="GeneID" id="5324615"/>
<feature type="transmembrane region" description="Helical" evidence="8">
    <location>
        <begin position="96"/>
        <end position="117"/>
    </location>
</feature>
<feature type="transmembrane region" description="Helical" evidence="8">
    <location>
        <begin position="283"/>
        <end position="303"/>
    </location>
</feature>
<evidence type="ECO:0000313" key="9">
    <source>
        <dbReference type="EMBL" id="ABR54040.1"/>
    </source>
</evidence>
<evidence type="ECO:0000256" key="7">
    <source>
        <dbReference type="ARBA" id="ARBA00023136"/>
    </source>
</evidence>
<feature type="transmembrane region" description="Helical" evidence="8">
    <location>
        <begin position="152"/>
        <end position="172"/>
    </location>
</feature>
<dbReference type="PANTHER" id="PTHR30472">
    <property type="entry name" value="FERRIC ENTEROBACTIN TRANSPORT SYSTEM PERMEASE PROTEIN"/>
    <property type="match status" value="1"/>
</dbReference>
<evidence type="ECO:0000256" key="1">
    <source>
        <dbReference type="ARBA" id="ARBA00004651"/>
    </source>
</evidence>
<protein>
    <submittedName>
        <fullName evidence="9">Transport system permease protein</fullName>
    </submittedName>
</protein>
<evidence type="ECO:0000256" key="2">
    <source>
        <dbReference type="ARBA" id="ARBA00007935"/>
    </source>
</evidence>
<keyword evidence="6 8" id="KW-1133">Transmembrane helix</keyword>
<dbReference type="STRING" id="406327.Mevan_0129"/>
<organism evidence="9 10">
    <name type="scientific">Methanococcus vannielii (strain ATCC 35089 / DSM 1224 / JCM 13029 / OCM 148 / SB)</name>
    <dbReference type="NCBI Taxonomy" id="406327"/>
    <lineage>
        <taxon>Archaea</taxon>
        <taxon>Methanobacteriati</taxon>
        <taxon>Methanobacteriota</taxon>
        <taxon>Methanomada group</taxon>
        <taxon>Methanococci</taxon>
        <taxon>Methanococcales</taxon>
        <taxon>Methanococcaceae</taxon>
        <taxon>Methanococcus</taxon>
    </lineage>
</organism>
<evidence type="ECO:0000256" key="3">
    <source>
        <dbReference type="ARBA" id="ARBA00022448"/>
    </source>
</evidence>
<name>A6UNG8_METVS</name>
<dbReference type="GO" id="GO:0033214">
    <property type="term" value="P:siderophore-iron import into cell"/>
    <property type="evidence" value="ECO:0007669"/>
    <property type="project" value="TreeGrafter"/>
</dbReference>
<accession>A6UNG8</accession>
<dbReference type="RefSeq" id="WP_011971944.1">
    <property type="nucleotide sequence ID" value="NC_009634.1"/>
</dbReference>
<feature type="transmembrane region" description="Helical" evidence="8">
    <location>
        <begin position="63"/>
        <end position="84"/>
    </location>
</feature>
<dbReference type="Proteomes" id="UP000001107">
    <property type="component" value="Chromosome"/>
</dbReference>
<dbReference type="SUPFAM" id="SSF81345">
    <property type="entry name" value="ABC transporter involved in vitamin B12 uptake, BtuC"/>
    <property type="match status" value="1"/>
</dbReference>
<dbReference type="GO" id="GO:0022857">
    <property type="term" value="F:transmembrane transporter activity"/>
    <property type="evidence" value="ECO:0007669"/>
    <property type="project" value="InterPro"/>
</dbReference>
<dbReference type="Pfam" id="PF01032">
    <property type="entry name" value="FecCD"/>
    <property type="match status" value="1"/>
</dbReference>
<dbReference type="HOGENOM" id="CLU_013016_0_0_2"/>
<sequence>MKKRFVIILALVIINIGLIITGIYFGGNAKSISINDVTEYLINGTTGDDTKDSIIGNVRLPPILTAIFVGIGLSLCGLMLQTLFRNFLASPYTTGMTSGVLLFAAFTIFLEGFSNIFSSFNNELLVAGWIGGLVSIILLIIIASIVKDVNDIIIVSLLMSYLLGGVRSYLIANAEGHSIMNYYFFTLGSLMGVRPENILLIASCTMVFLTAAILLIKPLNALLFGEQYAKSFGLNIKQIRLLILVSTGFIVGSIIPFVGMITFVGVIAPFMARPLIKTSDHKWLMPTTLLAGVFLMLSCHIISIKYTLPFNYLLGLNRPPIMLPIGSILSIVGGVLVVYLVVSREKVKLTN</sequence>